<evidence type="ECO:0000256" key="9">
    <source>
        <dbReference type="ARBA" id="ARBA00023136"/>
    </source>
</evidence>
<protein>
    <submittedName>
        <fullName evidence="13">Sodium:solute symporter</fullName>
    </submittedName>
</protein>
<feature type="transmembrane region" description="Helical" evidence="12">
    <location>
        <begin position="468"/>
        <end position="488"/>
    </location>
</feature>
<evidence type="ECO:0000313" key="13">
    <source>
        <dbReference type="EMBL" id="MBD8017751.1"/>
    </source>
</evidence>
<organism evidence="13 14">
    <name type="scientific">Kaistella pullorum</name>
    <dbReference type="NCBI Taxonomy" id="2763074"/>
    <lineage>
        <taxon>Bacteria</taxon>
        <taxon>Pseudomonadati</taxon>
        <taxon>Bacteroidota</taxon>
        <taxon>Flavobacteriia</taxon>
        <taxon>Flavobacteriales</taxon>
        <taxon>Weeksellaceae</taxon>
        <taxon>Chryseobacterium group</taxon>
        <taxon>Kaistella</taxon>
    </lineage>
</organism>
<feature type="transmembrane region" description="Helical" evidence="12">
    <location>
        <begin position="191"/>
        <end position="209"/>
    </location>
</feature>
<dbReference type="InterPro" id="IPR051163">
    <property type="entry name" value="Sodium:Solute_Symporter_SSF"/>
</dbReference>
<keyword evidence="7" id="KW-0915">Sodium</keyword>
<name>A0ABR8WM39_9FLAO</name>
<feature type="transmembrane region" description="Helical" evidence="12">
    <location>
        <begin position="241"/>
        <end position="259"/>
    </location>
</feature>
<accession>A0ABR8WM39</accession>
<evidence type="ECO:0000313" key="14">
    <source>
        <dbReference type="Proteomes" id="UP000626242"/>
    </source>
</evidence>
<comment type="caution">
    <text evidence="13">The sequence shown here is derived from an EMBL/GenBank/DDBJ whole genome shotgun (WGS) entry which is preliminary data.</text>
</comment>
<evidence type="ECO:0000256" key="5">
    <source>
        <dbReference type="ARBA" id="ARBA00022692"/>
    </source>
</evidence>
<keyword evidence="4" id="KW-1003">Cell membrane</keyword>
<dbReference type="PANTHER" id="PTHR42985">
    <property type="entry name" value="SODIUM-COUPLED MONOCARBOXYLATE TRANSPORTER"/>
    <property type="match status" value="1"/>
</dbReference>
<feature type="transmembrane region" description="Helical" evidence="12">
    <location>
        <begin position="436"/>
        <end position="456"/>
    </location>
</feature>
<dbReference type="PROSITE" id="PS50283">
    <property type="entry name" value="NA_SOLUT_SYMP_3"/>
    <property type="match status" value="1"/>
</dbReference>
<feature type="transmembrane region" description="Helical" evidence="12">
    <location>
        <begin position="44"/>
        <end position="63"/>
    </location>
</feature>
<dbReference type="InterPro" id="IPR038377">
    <property type="entry name" value="Na/Glc_symporter_sf"/>
</dbReference>
<feature type="transmembrane region" description="Helical" evidence="12">
    <location>
        <begin position="280"/>
        <end position="304"/>
    </location>
</feature>
<comment type="similarity">
    <text evidence="2 11">Belongs to the sodium:solute symporter (SSF) (TC 2.A.21) family.</text>
</comment>
<feature type="transmembrane region" description="Helical" evidence="12">
    <location>
        <begin position="83"/>
        <end position="106"/>
    </location>
</feature>
<feature type="transmembrane region" description="Helical" evidence="12">
    <location>
        <begin position="6"/>
        <end position="24"/>
    </location>
</feature>
<keyword evidence="10" id="KW-0739">Sodium transport</keyword>
<gene>
    <name evidence="13" type="ORF">H9628_04640</name>
</gene>
<evidence type="ECO:0000256" key="6">
    <source>
        <dbReference type="ARBA" id="ARBA00022989"/>
    </source>
</evidence>
<evidence type="ECO:0000256" key="7">
    <source>
        <dbReference type="ARBA" id="ARBA00023053"/>
    </source>
</evidence>
<dbReference type="CDD" id="cd10326">
    <property type="entry name" value="SLC5sbd_NIS-like"/>
    <property type="match status" value="1"/>
</dbReference>
<sequence>MNPATVLLLFVFAYFIGLLVISYFTSRNADNQSFFIGNKKSKWWLVAFGMIGTSLSGVTFISVPGTVGKMTAGDYPFGGFEYYMMVIGFFLGYFIVAAVLLPLYYRMNLTSIYTYLGRRFNVEAHKIGSLFFIISRSIGATARLYLVVNVLQIFLLADLGVPFWLTSAIILLMVLLYTFEGGVKTIVITDTLQTSFMILSLVVCIGFILSNLNLSAGEAYSTLAAKDYTHLINLDVNSKTFFLKTVLGGMFITIAMTGLDQEMMQKNISVDNLKNSKKNMLTFAATLLVVNLAFLFLGGLLYLFAMENGAVYSQIVSVVNGTESITNVFGFKDAAGNVTNVMGDDLFPALSLQGYFPLFIAVIFIIGLISALFPSADGALTAVTSSYCVDLLNMNEDQTKTEKQKKRLRMKIHLIFTTIFFILIMIFKAINDKSIVYLIMEVAGYTYGPLLGLFAFGILTKFQITRKYAIIVITLLAPVLTYLLNYLVTENTAYRIGVELIIINGLLTFIGLWLIRNKHHKQVVSTL</sequence>
<keyword evidence="9 12" id="KW-0472">Membrane</keyword>
<dbReference type="RefSeq" id="WP_251832964.1">
    <property type="nucleotide sequence ID" value="NZ_JACSPS010000002.1"/>
</dbReference>
<keyword evidence="6 12" id="KW-1133">Transmembrane helix</keyword>
<feature type="transmembrane region" description="Helical" evidence="12">
    <location>
        <begin position="494"/>
        <end position="515"/>
    </location>
</feature>
<evidence type="ECO:0000256" key="8">
    <source>
        <dbReference type="ARBA" id="ARBA00023065"/>
    </source>
</evidence>
<evidence type="ECO:0000256" key="4">
    <source>
        <dbReference type="ARBA" id="ARBA00022475"/>
    </source>
</evidence>
<feature type="transmembrane region" description="Helical" evidence="12">
    <location>
        <begin position="127"/>
        <end position="155"/>
    </location>
</feature>
<keyword evidence="14" id="KW-1185">Reference proteome</keyword>
<dbReference type="EMBL" id="JACSPS010000002">
    <property type="protein sequence ID" value="MBD8017751.1"/>
    <property type="molecule type" value="Genomic_DNA"/>
</dbReference>
<evidence type="ECO:0000256" key="1">
    <source>
        <dbReference type="ARBA" id="ARBA00004651"/>
    </source>
</evidence>
<evidence type="ECO:0000256" key="10">
    <source>
        <dbReference type="ARBA" id="ARBA00023201"/>
    </source>
</evidence>
<keyword evidence="8" id="KW-0406">Ion transport</keyword>
<keyword evidence="3" id="KW-0813">Transport</keyword>
<evidence type="ECO:0000256" key="11">
    <source>
        <dbReference type="RuleBase" id="RU362091"/>
    </source>
</evidence>
<dbReference type="InterPro" id="IPR001734">
    <property type="entry name" value="Na/solute_symporter"/>
</dbReference>
<evidence type="ECO:0000256" key="2">
    <source>
        <dbReference type="ARBA" id="ARBA00006434"/>
    </source>
</evidence>
<feature type="transmembrane region" description="Helical" evidence="12">
    <location>
        <begin position="412"/>
        <end position="430"/>
    </location>
</feature>
<dbReference type="Gene3D" id="1.20.1730.10">
    <property type="entry name" value="Sodium/glucose cotransporter"/>
    <property type="match status" value="1"/>
</dbReference>
<evidence type="ECO:0000256" key="3">
    <source>
        <dbReference type="ARBA" id="ARBA00022448"/>
    </source>
</evidence>
<evidence type="ECO:0000256" key="12">
    <source>
        <dbReference type="SAM" id="Phobius"/>
    </source>
</evidence>
<reference evidence="13 14" key="1">
    <citation type="submission" date="2020-08" db="EMBL/GenBank/DDBJ databases">
        <title>A Genomic Blueprint of the Chicken Gut Microbiome.</title>
        <authorList>
            <person name="Gilroy R."/>
            <person name="Ravi A."/>
            <person name="Getino M."/>
            <person name="Pursley I."/>
            <person name="Horton D.L."/>
            <person name="Alikhan N.-F."/>
            <person name="Baker D."/>
            <person name="Gharbi K."/>
            <person name="Hall N."/>
            <person name="Watson M."/>
            <person name="Adriaenssens E.M."/>
            <person name="Foster-Nyarko E."/>
            <person name="Jarju S."/>
            <person name="Secka A."/>
            <person name="Antonio M."/>
            <person name="Oren A."/>
            <person name="Chaudhuri R."/>
            <person name="La Ragione R.M."/>
            <person name="Hildebrand F."/>
            <person name="Pallen M.J."/>
        </authorList>
    </citation>
    <scope>NUCLEOTIDE SEQUENCE [LARGE SCALE GENOMIC DNA]</scope>
    <source>
        <strain evidence="13 14">Sa1CVA4</strain>
    </source>
</reference>
<feature type="transmembrane region" description="Helical" evidence="12">
    <location>
        <begin position="161"/>
        <end position="179"/>
    </location>
</feature>
<comment type="subcellular location">
    <subcellularLocation>
        <location evidence="1">Cell membrane</location>
        <topology evidence="1">Multi-pass membrane protein</topology>
    </subcellularLocation>
</comment>
<keyword evidence="5 12" id="KW-0812">Transmembrane</keyword>
<dbReference type="Pfam" id="PF00474">
    <property type="entry name" value="SSF"/>
    <property type="match status" value="1"/>
</dbReference>
<dbReference type="PANTHER" id="PTHR42985:SF47">
    <property type="entry name" value="INTEGRAL MEMBRANE TRANSPORT PROTEIN"/>
    <property type="match status" value="1"/>
</dbReference>
<feature type="transmembrane region" description="Helical" evidence="12">
    <location>
        <begin position="354"/>
        <end position="373"/>
    </location>
</feature>
<proteinExistence type="inferred from homology"/>
<dbReference type="Proteomes" id="UP000626242">
    <property type="component" value="Unassembled WGS sequence"/>
</dbReference>